<proteinExistence type="predicted"/>
<name>X1GN06_9ZZZZ</name>
<dbReference type="AlphaFoldDB" id="X1GN06"/>
<gene>
    <name evidence="1" type="ORF">S03H2_19013</name>
</gene>
<evidence type="ECO:0000313" key="1">
    <source>
        <dbReference type="EMBL" id="GAH42974.1"/>
    </source>
</evidence>
<comment type="caution">
    <text evidence="1">The sequence shown here is derived from an EMBL/GenBank/DDBJ whole genome shotgun (WGS) entry which is preliminary data.</text>
</comment>
<reference evidence="1" key="1">
    <citation type="journal article" date="2014" name="Front. Microbiol.">
        <title>High frequency of phylogenetically diverse reductive dehalogenase-homologous genes in deep subseafloor sedimentary metagenomes.</title>
        <authorList>
            <person name="Kawai M."/>
            <person name="Futagami T."/>
            <person name="Toyoda A."/>
            <person name="Takaki Y."/>
            <person name="Nishi S."/>
            <person name="Hori S."/>
            <person name="Arai W."/>
            <person name="Tsubouchi T."/>
            <person name="Morono Y."/>
            <person name="Uchiyama I."/>
            <person name="Ito T."/>
            <person name="Fujiyama A."/>
            <person name="Inagaki F."/>
            <person name="Takami H."/>
        </authorList>
    </citation>
    <scope>NUCLEOTIDE SEQUENCE</scope>
    <source>
        <strain evidence="1">Expedition CK06-06</strain>
    </source>
</reference>
<organism evidence="1">
    <name type="scientific">marine sediment metagenome</name>
    <dbReference type="NCBI Taxonomy" id="412755"/>
    <lineage>
        <taxon>unclassified sequences</taxon>
        <taxon>metagenomes</taxon>
        <taxon>ecological metagenomes</taxon>
    </lineage>
</organism>
<accession>X1GN06</accession>
<dbReference type="EMBL" id="BARU01009902">
    <property type="protein sequence ID" value="GAH42974.1"/>
    <property type="molecule type" value="Genomic_DNA"/>
</dbReference>
<sequence length="147" mass="15399">MSERGIEIHNGEVVFPEGMPQTLHLGTEASPLTQGEAEQTIVSAFINATALGGSVHGGQFGAIATVTRTGDIHGLHVLGSVAAGGVVVSGHVRGLYVHTTMEPLAEILDATYTWEGIRVNMYAEATSVMNAPIYGIHVNNYITSGDL</sequence>
<protein>
    <submittedName>
        <fullName evidence="1">Uncharacterized protein</fullName>
    </submittedName>
</protein>